<dbReference type="PROSITE" id="PS51352">
    <property type="entry name" value="THIOREDOXIN_2"/>
    <property type="match status" value="1"/>
</dbReference>
<feature type="disulfide bond" description="Redox-active" evidence="4">
    <location>
        <begin position="98"/>
        <end position="102"/>
    </location>
</feature>
<organism evidence="7 8">
    <name type="scientific">Mucilaginibacter hurinus</name>
    <dbReference type="NCBI Taxonomy" id="2201324"/>
    <lineage>
        <taxon>Bacteria</taxon>
        <taxon>Pseudomonadati</taxon>
        <taxon>Bacteroidota</taxon>
        <taxon>Sphingobacteriia</taxon>
        <taxon>Sphingobacteriales</taxon>
        <taxon>Sphingobacteriaceae</taxon>
        <taxon>Mucilaginibacter</taxon>
    </lineage>
</organism>
<dbReference type="GO" id="GO:0046872">
    <property type="term" value="F:metal ion binding"/>
    <property type="evidence" value="ECO:0007669"/>
    <property type="project" value="UniProtKB-KW"/>
</dbReference>
<gene>
    <name evidence="7" type="ORF">DJ568_10100</name>
</gene>
<evidence type="ECO:0000259" key="6">
    <source>
        <dbReference type="PROSITE" id="PS51352"/>
    </source>
</evidence>
<evidence type="ECO:0000256" key="5">
    <source>
        <dbReference type="SAM" id="Phobius"/>
    </source>
</evidence>
<comment type="caution">
    <text evidence="7">The sequence shown here is derived from an EMBL/GenBank/DDBJ whole genome shotgun (WGS) entry which is preliminary data.</text>
</comment>
<reference evidence="7 8" key="1">
    <citation type="submission" date="2018-05" db="EMBL/GenBank/DDBJ databases">
        <title>Mucilaginibacter hurinus sp. nov., isolated from briquette warehouse soil.</title>
        <authorList>
            <person name="Choi L."/>
        </authorList>
    </citation>
    <scope>NUCLEOTIDE SEQUENCE [LARGE SCALE GENOMIC DNA]</scope>
    <source>
        <strain evidence="7 8">ZR32</strain>
    </source>
</reference>
<evidence type="ECO:0000256" key="3">
    <source>
        <dbReference type="PIRSR" id="PIRSR603782-1"/>
    </source>
</evidence>
<dbReference type="OrthoDB" id="9811998at2"/>
<dbReference type="SUPFAM" id="SSF52833">
    <property type="entry name" value="Thioredoxin-like"/>
    <property type="match status" value="1"/>
</dbReference>
<comment type="similarity">
    <text evidence="1">Belongs to the SCO1/2 family.</text>
</comment>
<dbReference type="EMBL" id="QGDC01000005">
    <property type="protein sequence ID" value="RCH54824.1"/>
    <property type="molecule type" value="Genomic_DNA"/>
</dbReference>
<evidence type="ECO:0000313" key="7">
    <source>
        <dbReference type="EMBL" id="RCH54824.1"/>
    </source>
</evidence>
<dbReference type="InterPro" id="IPR003782">
    <property type="entry name" value="SCO1/SenC"/>
</dbReference>
<name>A0A367GMX2_9SPHI</name>
<keyword evidence="5" id="KW-0472">Membrane</keyword>
<feature type="transmembrane region" description="Helical" evidence="5">
    <location>
        <begin position="6"/>
        <end position="27"/>
    </location>
</feature>
<feature type="binding site" evidence="3">
    <location>
        <position position="98"/>
    </location>
    <ligand>
        <name>Cu cation</name>
        <dbReference type="ChEBI" id="CHEBI:23378"/>
    </ligand>
</feature>
<keyword evidence="3" id="KW-0479">Metal-binding</keyword>
<keyword evidence="8" id="KW-1185">Reference proteome</keyword>
<accession>A0A367GMX2</accession>
<dbReference type="PANTHER" id="PTHR12151:SF25">
    <property type="entry name" value="LINALOOL DEHYDRATASE_ISOMERASE DOMAIN-CONTAINING PROTEIN"/>
    <property type="match status" value="1"/>
</dbReference>
<dbReference type="InterPro" id="IPR036249">
    <property type="entry name" value="Thioredoxin-like_sf"/>
</dbReference>
<keyword evidence="4" id="KW-1015">Disulfide bond</keyword>
<dbReference type="PANTHER" id="PTHR12151">
    <property type="entry name" value="ELECTRON TRANSPORT PROTIN SCO1/SENC FAMILY MEMBER"/>
    <property type="match status" value="1"/>
</dbReference>
<keyword evidence="5" id="KW-1133">Transmembrane helix</keyword>
<dbReference type="InterPro" id="IPR013766">
    <property type="entry name" value="Thioredoxin_domain"/>
</dbReference>
<keyword evidence="2 3" id="KW-0186">Copper</keyword>
<evidence type="ECO:0000256" key="1">
    <source>
        <dbReference type="ARBA" id="ARBA00010996"/>
    </source>
</evidence>
<evidence type="ECO:0000256" key="4">
    <source>
        <dbReference type="PIRSR" id="PIRSR603782-2"/>
    </source>
</evidence>
<keyword evidence="5" id="KW-0812">Transmembrane</keyword>
<dbReference type="Pfam" id="PF02630">
    <property type="entry name" value="SCO1-SenC"/>
    <property type="match status" value="1"/>
</dbReference>
<dbReference type="Gene3D" id="3.40.30.10">
    <property type="entry name" value="Glutaredoxin"/>
    <property type="match status" value="1"/>
</dbReference>
<feature type="domain" description="Thioredoxin" evidence="6">
    <location>
        <begin position="60"/>
        <end position="227"/>
    </location>
</feature>
<dbReference type="CDD" id="cd02968">
    <property type="entry name" value="SCO"/>
    <property type="match status" value="1"/>
</dbReference>
<proteinExistence type="inferred from homology"/>
<evidence type="ECO:0000313" key="8">
    <source>
        <dbReference type="Proteomes" id="UP000253209"/>
    </source>
</evidence>
<evidence type="ECO:0000256" key="2">
    <source>
        <dbReference type="ARBA" id="ARBA00023008"/>
    </source>
</evidence>
<sequence>MRNSGIGKKIMILVCILAVPGFLYYLLTVGGKNRYKSLQYFGPKHLSGTFHKFHGEKIPDTVYHTLPEFELINQSGAIVTSKEFDKKIFVVNFFYSRCPDICNQIHGNVKRLADKYAKNKMVKFVSITVDPLRDRPKTLKSYAAQYKADPNNWHFLTGDTTGVYNLARKGFLVNTLKGDDGNFIFSDKLILIDAEKRIRGYYAGTSDTDVNRLYNEIKVQIAEELRKIKAPR</sequence>
<dbReference type="AlphaFoldDB" id="A0A367GMX2"/>
<dbReference type="Proteomes" id="UP000253209">
    <property type="component" value="Unassembled WGS sequence"/>
</dbReference>
<feature type="binding site" evidence="3">
    <location>
        <position position="102"/>
    </location>
    <ligand>
        <name>Cu cation</name>
        <dbReference type="ChEBI" id="CHEBI:23378"/>
    </ligand>
</feature>
<protein>
    <submittedName>
        <fullName evidence="7">SCO family protein</fullName>
    </submittedName>
</protein>